<name>A0AAD8P9C0_BABGI</name>
<dbReference type="AlphaFoldDB" id="A0AAD8P9C0"/>
<keyword evidence="1" id="KW-1133">Transmembrane helix</keyword>
<protein>
    <submittedName>
        <fullName evidence="3">Uncharacterized protein</fullName>
    </submittedName>
</protein>
<feature type="transmembrane region" description="Helical" evidence="1">
    <location>
        <begin position="294"/>
        <end position="314"/>
    </location>
</feature>
<keyword evidence="4" id="KW-1185">Reference proteome</keyword>
<feature type="transmembrane region" description="Helical" evidence="1">
    <location>
        <begin position="246"/>
        <end position="264"/>
    </location>
</feature>
<keyword evidence="2" id="KW-0732">Signal</keyword>
<feature type="chain" id="PRO_5042247590" evidence="2">
    <location>
        <begin position="20"/>
        <end position="375"/>
    </location>
</feature>
<feature type="transmembrane region" description="Helical" evidence="1">
    <location>
        <begin position="323"/>
        <end position="345"/>
    </location>
</feature>
<evidence type="ECO:0000313" key="3">
    <source>
        <dbReference type="EMBL" id="KAK1443385.1"/>
    </source>
</evidence>
<sequence>MLTMPLCLLITIAVASVHCYHPFVDVLYQDAFAQVKELVESRKKHRLISINESQYRNLILPGSPYFRSIVLFIDMTDEEHVNILTLMSDVSTRFPDASSWNSDADTKSERVLFFYLDISDDETNWISHLHRIRQLPEIVRVGRLRSLHERKALRIDSFNTWILDEPHVAGHWTRRKLFTYALKFCSLDPNDVGATKPSRGLVDVLRQVWKIVSSRMLVCLVAALVIVIGTYMFFWHRRLLLISGSLIVYAVNISCIISAFITYVDYGKQLDVSSQGLKDRILNSWFTDNAKTQYFHECIIVTFIILLMSLCLFVSSNALGKEMFWLSSIAMALLVVLANVMLMIIRHKKIPYSLDFLPDPKLPRGPLYVDRGIYF</sequence>
<feature type="signal peptide" evidence="2">
    <location>
        <begin position="1"/>
        <end position="19"/>
    </location>
</feature>
<evidence type="ECO:0000256" key="2">
    <source>
        <dbReference type="SAM" id="SignalP"/>
    </source>
</evidence>
<gene>
    <name evidence="3" type="ORF">BgAZ_202610</name>
</gene>
<dbReference type="Proteomes" id="UP001230268">
    <property type="component" value="Unassembled WGS sequence"/>
</dbReference>
<organism evidence="3 4">
    <name type="scientific">Babesia gibsoni</name>
    <dbReference type="NCBI Taxonomy" id="33632"/>
    <lineage>
        <taxon>Eukaryota</taxon>
        <taxon>Sar</taxon>
        <taxon>Alveolata</taxon>
        <taxon>Apicomplexa</taxon>
        <taxon>Aconoidasida</taxon>
        <taxon>Piroplasmida</taxon>
        <taxon>Babesiidae</taxon>
        <taxon>Babesia</taxon>
    </lineage>
</organism>
<keyword evidence="1" id="KW-0472">Membrane</keyword>
<feature type="transmembrane region" description="Helical" evidence="1">
    <location>
        <begin position="215"/>
        <end position="234"/>
    </location>
</feature>
<proteinExistence type="predicted"/>
<comment type="caution">
    <text evidence="3">The sequence shown here is derived from an EMBL/GenBank/DDBJ whole genome shotgun (WGS) entry which is preliminary data.</text>
</comment>
<reference evidence="3" key="1">
    <citation type="submission" date="2023-08" db="EMBL/GenBank/DDBJ databases">
        <title>Draft sequence of the Babesia gibsoni genome.</title>
        <authorList>
            <person name="Yamagishi J.Y."/>
            <person name="Xuan X.X."/>
        </authorList>
    </citation>
    <scope>NUCLEOTIDE SEQUENCE</scope>
    <source>
        <strain evidence="3">Azabu</strain>
    </source>
</reference>
<evidence type="ECO:0000256" key="1">
    <source>
        <dbReference type="SAM" id="Phobius"/>
    </source>
</evidence>
<evidence type="ECO:0000313" key="4">
    <source>
        <dbReference type="Proteomes" id="UP001230268"/>
    </source>
</evidence>
<accession>A0AAD8P9C0</accession>
<keyword evidence="1" id="KW-0812">Transmembrane</keyword>
<dbReference type="EMBL" id="JAVEPI010000002">
    <property type="protein sequence ID" value="KAK1443385.1"/>
    <property type="molecule type" value="Genomic_DNA"/>
</dbReference>